<protein>
    <submittedName>
        <fullName evidence="1">Uncharacterized protein</fullName>
    </submittedName>
</protein>
<sequence>NVQAKLRQLRADAAALQMTIDPMTNAVVPSSTFKGCQ</sequence>
<proteinExistence type="predicted"/>
<organism evidence="1">
    <name type="scientific">Mycobacterium xenopi 4042</name>
    <dbReference type="NCBI Taxonomy" id="1299334"/>
    <lineage>
        <taxon>Bacteria</taxon>
        <taxon>Bacillati</taxon>
        <taxon>Actinomycetota</taxon>
        <taxon>Actinomycetes</taxon>
        <taxon>Mycobacteriales</taxon>
        <taxon>Mycobacteriaceae</taxon>
        <taxon>Mycobacterium</taxon>
    </lineage>
</organism>
<feature type="non-terminal residue" evidence="1">
    <location>
        <position position="1"/>
    </location>
</feature>
<dbReference type="EMBL" id="JAOB01000052">
    <property type="protein sequence ID" value="EUA32710.1"/>
    <property type="molecule type" value="Genomic_DNA"/>
</dbReference>
<name>X8APJ1_MYCXE</name>
<comment type="caution">
    <text evidence="1">The sequence shown here is derived from an EMBL/GenBank/DDBJ whole genome shotgun (WGS) entry which is preliminary data.</text>
</comment>
<reference evidence="1" key="1">
    <citation type="submission" date="2014-01" db="EMBL/GenBank/DDBJ databases">
        <authorList>
            <person name="Brown-Elliot B."/>
            <person name="Wallace R."/>
            <person name="Lenaerts A."/>
            <person name="Ordway D."/>
            <person name="DeGroote M.A."/>
            <person name="Parker T."/>
            <person name="Sizemore C."/>
            <person name="Tallon L.J."/>
            <person name="Sadzewicz L.K."/>
            <person name="Sengamalay N."/>
            <person name="Fraser C.M."/>
            <person name="Hine E."/>
            <person name="Shefchek K.A."/>
            <person name="Das S.P."/>
            <person name="Tettelin H."/>
        </authorList>
    </citation>
    <scope>NUCLEOTIDE SEQUENCE [LARGE SCALE GENOMIC DNA]</scope>
    <source>
        <strain evidence="1">4042</strain>
    </source>
</reference>
<evidence type="ECO:0000313" key="1">
    <source>
        <dbReference type="EMBL" id="EUA32710.1"/>
    </source>
</evidence>
<accession>X8APJ1</accession>
<dbReference type="AlphaFoldDB" id="X8APJ1"/>
<gene>
    <name evidence="1" type="ORF">I553_2309</name>
</gene>